<reference evidence="1 2" key="1">
    <citation type="submission" date="2023-02" db="EMBL/GenBank/DDBJ databases">
        <title>LHISI_Scaffold_Assembly.</title>
        <authorList>
            <person name="Stuart O.P."/>
            <person name="Cleave R."/>
            <person name="Magrath M.J.L."/>
            <person name="Mikheyev A.S."/>
        </authorList>
    </citation>
    <scope>NUCLEOTIDE SEQUENCE [LARGE SCALE GENOMIC DNA]</scope>
    <source>
        <strain evidence="1">Daus_M_001</strain>
        <tissue evidence="1">Leg muscle</tissue>
    </source>
</reference>
<gene>
    <name evidence="1" type="ORF">PR048_020287</name>
</gene>
<evidence type="ECO:0008006" key="3">
    <source>
        <dbReference type="Google" id="ProtNLM"/>
    </source>
</evidence>
<sequence length="144" mass="16554">MAQDFFFHLLLNIIDENDQHIKPQYILNVDETGIQLINKPDNVITTKGSKIVHKVISGEKGETVSFIACCSAELIKIKIIWKVCHQVLRFVWTPKLTDENDVILLCLPPNATRSLQKLDKAFFDPFKVEYNKHANSFMKTSTKH</sequence>
<feature type="non-terminal residue" evidence="1">
    <location>
        <position position="144"/>
    </location>
</feature>
<organism evidence="1 2">
    <name type="scientific">Dryococelus australis</name>
    <dbReference type="NCBI Taxonomy" id="614101"/>
    <lineage>
        <taxon>Eukaryota</taxon>
        <taxon>Metazoa</taxon>
        <taxon>Ecdysozoa</taxon>
        <taxon>Arthropoda</taxon>
        <taxon>Hexapoda</taxon>
        <taxon>Insecta</taxon>
        <taxon>Pterygota</taxon>
        <taxon>Neoptera</taxon>
        <taxon>Polyneoptera</taxon>
        <taxon>Phasmatodea</taxon>
        <taxon>Verophasmatodea</taxon>
        <taxon>Anareolatae</taxon>
        <taxon>Phasmatidae</taxon>
        <taxon>Eurycanthinae</taxon>
        <taxon>Dryococelus</taxon>
    </lineage>
</organism>
<dbReference type="EMBL" id="JARBHB010000007">
    <property type="protein sequence ID" value="KAJ8879679.1"/>
    <property type="molecule type" value="Genomic_DNA"/>
</dbReference>
<evidence type="ECO:0000313" key="2">
    <source>
        <dbReference type="Proteomes" id="UP001159363"/>
    </source>
</evidence>
<name>A0ABQ9H5W0_9NEOP</name>
<keyword evidence="2" id="KW-1185">Reference proteome</keyword>
<proteinExistence type="predicted"/>
<accession>A0ABQ9H5W0</accession>
<dbReference type="Proteomes" id="UP001159363">
    <property type="component" value="Chromosome 6"/>
</dbReference>
<comment type="caution">
    <text evidence="1">The sequence shown here is derived from an EMBL/GenBank/DDBJ whole genome shotgun (WGS) entry which is preliminary data.</text>
</comment>
<protein>
    <recommendedName>
        <fullName evidence="3">Transposase</fullName>
    </recommendedName>
</protein>
<evidence type="ECO:0000313" key="1">
    <source>
        <dbReference type="EMBL" id="KAJ8879679.1"/>
    </source>
</evidence>